<evidence type="ECO:0000313" key="6">
    <source>
        <dbReference type="EMBL" id="CAE4653116.1"/>
    </source>
</evidence>
<feature type="binding site" evidence="5">
    <location>
        <position position="361"/>
    </location>
    <ligand>
        <name>chlorophyll a</name>
        <dbReference type="ChEBI" id="CHEBI:58416"/>
        <label>1</label>
    </ligand>
</feature>
<dbReference type="EMBL" id="HBNR01076697">
    <property type="protein sequence ID" value="CAE4653118.1"/>
    <property type="molecule type" value="Transcribed_RNA"/>
</dbReference>
<feature type="binding site" evidence="5">
    <location>
        <position position="378"/>
    </location>
    <ligand>
        <name>chlorophyll a</name>
        <dbReference type="ChEBI" id="CHEBI:58416"/>
        <label>1</label>
    </ligand>
</feature>
<dbReference type="SUPFAM" id="SSF103511">
    <property type="entry name" value="Chlorophyll a-b binding protein"/>
    <property type="match status" value="2"/>
</dbReference>
<dbReference type="GO" id="GO:0009507">
    <property type="term" value="C:chloroplast"/>
    <property type="evidence" value="ECO:0007669"/>
    <property type="project" value="UniProtKB-SubCell"/>
</dbReference>
<feature type="binding site" evidence="5">
    <location>
        <position position="364"/>
    </location>
    <ligand>
        <name>chlorophyll a</name>
        <dbReference type="ChEBI" id="CHEBI:58416"/>
        <label>1</label>
    </ligand>
</feature>
<evidence type="ECO:0000256" key="4">
    <source>
        <dbReference type="ARBA" id="ARBA00022640"/>
    </source>
</evidence>
<feature type="binding site" evidence="5">
    <location>
        <position position="259"/>
    </location>
    <ligand>
        <name>chlorophyll a</name>
        <dbReference type="ChEBI" id="CHEBI:58416"/>
        <label>1</label>
    </ligand>
</feature>
<evidence type="ECO:0000256" key="5">
    <source>
        <dbReference type="PIRSR" id="PIRSR601344-1"/>
    </source>
</evidence>
<feature type="binding site" description="axial binding residue" evidence="5">
    <location>
        <position position="261"/>
    </location>
    <ligand>
        <name>chlorophyll b</name>
        <dbReference type="ChEBI" id="CHEBI:61721"/>
        <label>1</label>
    </ligand>
    <ligandPart>
        <name>Mg</name>
        <dbReference type="ChEBI" id="CHEBI:25107"/>
    </ligandPart>
</feature>
<keyword evidence="4" id="KW-0934">Plastid</keyword>
<dbReference type="GO" id="GO:0016168">
    <property type="term" value="F:chlorophyll binding"/>
    <property type="evidence" value="ECO:0007669"/>
    <property type="project" value="UniProtKB-KW"/>
</dbReference>
<comment type="subcellular location">
    <subcellularLocation>
        <location evidence="1">Plastid</location>
        <location evidence="1">Chloroplast</location>
    </subcellularLocation>
</comment>
<reference evidence="6" key="1">
    <citation type="submission" date="2021-01" db="EMBL/GenBank/DDBJ databases">
        <authorList>
            <person name="Corre E."/>
            <person name="Pelletier E."/>
            <person name="Niang G."/>
            <person name="Scheremetjew M."/>
            <person name="Finn R."/>
            <person name="Kale V."/>
            <person name="Holt S."/>
            <person name="Cochrane G."/>
            <person name="Meng A."/>
            <person name="Brown T."/>
            <person name="Cohen L."/>
        </authorList>
    </citation>
    <scope>NUCLEOTIDE SEQUENCE</scope>
    <source>
        <strain evidence="6">CCMP3105</strain>
    </source>
</reference>
<sequence>MVAITGMVAQNGFIGTTGPEMWVPASAQAEPLRAFDDELGVTMPMKYFDPLGLGKDDDAATFRRRRIAEIKNGRVAMLACMGYIAPEYFRFPGYCSPSADLKFTDIPNGVAALSKMPAEGWAQIGVFIAFLELFPLRQEPDSAPGDAPGCGRLGIPWFFVAGRPGTVSDPAGSERSLNAELNNGRLAMVAITGMVAQNGFIGTTGPEMWLPASAQASALRAFEEELGVQSPTGFWDPAGFCADGDEAAFRRRRVTEIKHGRVAMLATLGYMVPEGYRFPGYLSPSEDLKFEDMPHGLAAISKVPVLGVLQFVFFAGFIERVFYKEDRSRIPGDYENAGVLGFPDGSTISDPEEKARRLNSELANGRLAMTAILALFFQNGTVGSTGPEMWIPPSFVKPAMMNFQLS</sequence>
<dbReference type="GO" id="GO:0016020">
    <property type="term" value="C:membrane"/>
    <property type="evidence" value="ECO:0007669"/>
    <property type="project" value="InterPro"/>
</dbReference>
<name>A0A6T1MI66_9DINO</name>
<evidence type="ECO:0000256" key="3">
    <source>
        <dbReference type="ARBA" id="ARBA00022531"/>
    </source>
</evidence>
<keyword evidence="5" id="KW-0148">Chlorophyll</keyword>
<gene>
    <name evidence="6" type="ORF">AMON00008_LOCUS54541</name>
    <name evidence="7" type="ORF">AMON00008_LOCUS54542</name>
</gene>
<keyword evidence="3" id="KW-0602">Photosynthesis</keyword>
<keyword evidence="2" id="KW-0150">Chloroplast</keyword>
<dbReference type="GO" id="GO:0009765">
    <property type="term" value="P:photosynthesis, light harvesting"/>
    <property type="evidence" value="ECO:0007669"/>
    <property type="project" value="InterPro"/>
</dbReference>
<feature type="binding site" evidence="5">
    <location>
        <position position="256"/>
    </location>
    <ligand>
        <name>chlorophyll a</name>
        <dbReference type="ChEBI" id="CHEBI:58416"/>
        <label>1</label>
    </ligand>
</feature>
<protein>
    <submittedName>
        <fullName evidence="6">Uncharacterized protein</fullName>
    </submittedName>
</protein>
<evidence type="ECO:0000256" key="2">
    <source>
        <dbReference type="ARBA" id="ARBA00022528"/>
    </source>
</evidence>
<feature type="binding site" evidence="5">
    <location>
        <position position="235"/>
    </location>
    <ligand>
        <name>chlorophyll a</name>
        <dbReference type="ChEBI" id="CHEBI:58416"/>
        <label>1</label>
    </ligand>
</feature>
<dbReference type="Gene3D" id="1.10.3460.10">
    <property type="entry name" value="Chlorophyll a/b binding protein domain"/>
    <property type="match status" value="2"/>
</dbReference>
<dbReference type="InterPro" id="IPR022796">
    <property type="entry name" value="Chloroa_b-bind"/>
</dbReference>
<proteinExistence type="predicted"/>
<dbReference type="InterPro" id="IPR001344">
    <property type="entry name" value="Chloro_AB-bd_pln"/>
</dbReference>
<evidence type="ECO:0000313" key="7">
    <source>
        <dbReference type="EMBL" id="CAE4653118.1"/>
    </source>
</evidence>
<feature type="binding site" evidence="5">
    <location>
        <position position="366"/>
    </location>
    <ligand>
        <name>chlorophyll a</name>
        <dbReference type="ChEBI" id="CHEBI:58416"/>
        <label>1</label>
    </ligand>
</feature>
<organism evidence="6">
    <name type="scientific">Alexandrium monilatum</name>
    <dbReference type="NCBI Taxonomy" id="311494"/>
    <lineage>
        <taxon>Eukaryota</taxon>
        <taxon>Sar</taxon>
        <taxon>Alveolata</taxon>
        <taxon>Dinophyceae</taxon>
        <taxon>Gonyaulacales</taxon>
        <taxon>Pyrocystaceae</taxon>
        <taxon>Alexandrium</taxon>
    </lineage>
</organism>
<dbReference type="Pfam" id="PF00504">
    <property type="entry name" value="Chloroa_b-bind"/>
    <property type="match status" value="2"/>
</dbReference>
<evidence type="ECO:0000256" key="1">
    <source>
        <dbReference type="ARBA" id="ARBA00004229"/>
    </source>
</evidence>
<keyword evidence="5" id="KW-0157">Chromophore</keyword>
<dbReference type="PANTHER" id="PTHR21649">
    <property type="entry name" value="CHLOROPHYLL A/B BINDING PROTEIN"/>
    <property type="match status" value="1"/>
</dbReference>
<accession>A0A6T1MI66</accession>
<dbReference type="EMBL" id="HBNR01076696">
    <property type="protein sequence ID" value="CAE4653116.1"/>
    <property type="molecule type" value="Transcribed_RNA"/>
</dbReference>
<dbReference type="AlphaFoldDB" id="A0A6T1MI66"/>